<dbReference type="GO" id="GO:0046872">
    <property type="term" value="F:metal ion binding"/>
    <property type="evidence" value="ECO:0007669"/>
    <property type="project" value="UniProtKB-KW"/>
</dbReference>
<keyword evidence="2" id="KW-0479">Metal-binding</keyword>
<evidence type="ECO:0000259" key="5">
    <source>
        <dbReference type="Pfam" id="PF04055"/>
    </source>
</evidence>
<reference evidence="7" key="1">
    <citation type="submission" date="2019-08" db="EMBL/GenBank/DDBJ databases">
        <authorList>
            <person name="Kucharzyk K."/>
            <person name="Murdoch R.W."/>
            <person name="Higgins S."/>
            <person name="Loffler F."/>
        </authorList>
    </citation>
    <scope>NUCLEOTIDE SEQUENCE</scope>
</reference>
<keyword evidence="1" id="KW-0949">S-adenosyl-L-methionine</keyword>
<dbReference type="PANTHER" id="PTHR11228:SF35">
    <property type="entry name" value="MOLYBDENUM COFACTOR BIOSYNTHESIS PROTEIN A-RELATED"/>
    <property type="match status" value="1"/>
</dbReference>
<keyword evidence="3" id="KW-0408">Iron</keyword>
<dbReference type="CDD" id="cd01335">
    <property type="entry name" value="Radical_SAM"/>
    <property type="match status" value="1"/>
</dbReference>
<dbReference type="GO" id="GO:0051536">
    <property type="term" value="F:iron-sulfur cluster binding"/>
    <property type="evidence" value="ECO:0007669"/>
    <property type="project" value="UniProtKB-KW"/>
</dbReference>
<dbReference type="PANTHER" id="PTHR11228">
    <property type="entry name" value="RADICAL SAM DOMAIN PROTEIN"/>
    <property type="match status" value="1"/>
</dbReference>
<dbReference type="InterPro" id="IPR013785">
    <property type="entry name" value="Aldolase_TIM"/>
</dbReference>
<organism evidence="7">
    <name type="scientific">bioreactor metagenome</name>
    <dbReference type="NCBI Taxonomy" id="1076179"/>
    <lineage>
        <taxon>unclassified sequences</taxon>
        <taxon>metagenomes</taxon>
        <taxon>ecological metagenomes</taxon>
    </lineage>
</organism>
<gene>
    <name evidence="7" type="primary">pqqE_2</name>
    <name evidence="7" type="ORF">SDC9_09091</name>
</gene>
<dbReference type="EMBL" id="VSSQ01000021">
    <property type="protein sequence ID" value="MPL63463.1"/>
    <property type="molecule type" value="Genomic_DNA"/>
</dbReference>
<feature type="domain" description="Radical SAM core" evidence="5">
    <location>
        <begin position="106"/>
        <end position="263"/>
    </location>
</feature>
<keyword evidence="4" id="KW-0411">Iron-sulfur</keyword>
<evidence type="ECO:0000256" key="3">
    <source>
        <dbReference type="ARBA" id="ARBA00023004"/>
    </source>
</evidence>
<evidence type="ECO:0000256" key="4">
    <source>
        <dbReference type="ARBA" id="ARBA00023014"/>
    </source>
</evidence>
<dbReference type="SFLD" id="SFLDG01067">
    <property type="entry name" value="SPASM/twitch_domain_containing"/>
    <property type="match status" value="1"/>
</dbReference>
<dbReference type="SUPFAM" id="SSF102114">
    <property type="entry name" value="Radical SAM enzymes"/>
    <property type="match status" value="1"/>
</dbReference>
<dbReference type="SFLD" id="SFLDG01386">
    <property type="entry name" value="main_SPASM_domain-containing"/>
    <property type="match status" value="1"/>
</dbReference>
<dbReference type="SFLD" id="SFLDS00029">
    <property type="entry name" value="Radical_SAM"/>
    <property type="match status" value="1"/>
</dbReference>
<dbReference type="InterPro" id="IPR058240">
    <property type="entry name" value="rSAM_sf"/>
</dbReference>
<dbReference type="InterPro" id="IPR007197">
    <property type="entry name" value="rSAM"/>
</dbReference>
<feature type="domain" description="4Fe4S-binding SPASM" evidence="6">
    <location>
        <begin position="321"/>
        <end position="377"/>
    </location>
</feature>
<evidence type="ECO:0000256" key="1">
    <source>
        <dbReference type="ARBA" id="ARBA00022691"/>
    </source>
</evidence>
<protein>
    <submittedName>
        <fullName evidence="7">Coenzyme PQQ synthesis protein E</fullName>
    </submittedName>
</protein>
<dbReference type="InterPro" id="IPR023885">
    <property type="entry name" value="4Fe4S-binding_SPASM_dom"/>
</dbReference>
<name>A0A644T944_9ZZZZ</name>
<evidence type="ECO:0000256" key="2">
    <source>
        <dbReference type="ARBA" id="ARBA00022723"/>
    </source>
</evidence>
<dbReference type="InterPro" id="IPR050377">
    <property type="entry name" value="Radical_SAM_PqqE_MftC-like"/>
</dbReference>
<evidence type="ECO:0000313" key="7">
    <source>
        <dbReference type="EMBL" id="MPL63463.1"/>
    </source>
</evidence>
<sequence length="416" mass="46260">MYYGLCKDCRLVEGAKRGAIYNFQTGKVYSLNKSATQLLSACEESTLDDLLDLSSSSSQKYLQFFDDLTSKGVGSLYTFAPDKLEETVQTSEASDDDVKLDFLWLELTSKCNNRCLHCYATCGPLIETEDCVPHERWLSLIAEASQSGATAIQLIGGEPLMYPKWRDLVIKARESGFEFIEIFTNATLVDDTCINFFKENDVSIATTIYSDCSDIHDKVTLNKGSFDKTITAIRKILSAQVPLRIASIIMKANENEAPKIMDLCKELGVEVTPPDVVRPTGRGDDKNMLPAAYSKQPIKPPFYTDALSFASAQKQHSCLAGKIAVTSTGDIIPCIFARNQLCGNILSETLATVLSGQLLQECWHTTKDHIEKCKDCEFRYACNDCRPLAQGSDPEKRWLACSSECSYNPYSGKWEE</sequence>
<dbReference type="AlphaFoldDB" id="A0A644T944"/>
<comment type="caution">
    <text evidence="7">The sequence shown here is derived from an EMBL/GenBank/DDBJ whole genome shotgun (WGS) entry which is preliminary data.</text>
</comment>
<proteinExistence type="predicted"/>
<evidence type="ECO:0000259" key="6">
    <source>
        <dbReference type="Pfam" id="PF13186"/>
    </source>
</evidence>
<accession>A0A644T944</accession>
<dbReference type="Pfam" id="PF13186">
    <property type="entry name" value="SPASM"/>
    <property type="match status" value="1"/>
</dbReference>
<dbReference type="GO" id="GO:0003824">
    <property type="term" value="F:catalytic activity"/>
    <property type="evidence" value="ECO:0007669"/>
    <property type="project" value="InterPro"/>
</dbReference>
<dbReference type="Pfam" id="PF04055">
    <property type="entry name" value="Radical_SAM"/>
    <property type="match status" value="1"/>
</dbReference>
<dbReference type="Gene3D" id="3.20.20.70">
    <property type="entry name" value="Aldolase class I"/>
    <property type="match status" value="1"/>
</dbReference>